<dbReference type="Proteomes" id="UP000732380">
    <property type="component" value="Unassembled WGS sequence"/>
</dbReference>
<reference evidence="1 2" key="1">
    <citation type="journal article" date="2020" name="bioRxiv">
        <title>Whole genome comparisons of ergot fungi reveals the divergence and evolution of species within the genus Claviceps are the result of varying mechanisms driving genome evolution and host range expansion.</title>
        <authorList>
            <person name="Wyka S.A."/>
            <person name="Mondo S.J."/>
            <person name="Liu M."/>
            <person name="Dettman J."/>
            <person name="Nalam V."/>
            <person name="Broders K.D."/>
        </authorList>
    </citation>
    <scope>NUCLEOTIDE SEQUENCE [LARGE SCALE GENOMIC DNA]</scope>
    <source>
        <strain evidence="1 2">LM576</strain>
    </source>
</reference>
<name>A0A9P7TSX3_9HYPO</name>
<proteinExistence type="predicted"/>
<evidence type="ECO:0000313" key="1">
    <source>
        <dbReference type="EMBL" id="KAG6119933.1"/>
    </source>
</evidence>
<protein>
    <submittedName>
        <fullName evidence="1">Uncharacterized protein</fullName>
    </submittedName>
</protein>
<keyword evidence="2" id="KW-1185">Reference proteome</keyword>
<sequence length="104" mass="11668">MSMMGWDKLGVTSNLPFLKPHASSSKAALHNIHLQSLSRQYLEDPMTNISRLLDEAPMARQESIRVVALDKSTSLADYCNLMSQCALLTMDIDADGATNIWERW</sequence>
<gene>
    <name evidence="1" type="ORF">E4U13_007100</name>
</gene>
<organism evidence="1 2">
    <name type="scientific">Claviceps humidiphila</name>
    <dbReference type="NCBI Taxonomy" id="1294629"/>
    <lineage>
        <taxon>Eukaryota</taxon>
        <taxon>Fungi</taxon>
        <taxon>Dikarya</taxon>
        <taxon>Ascomycota</taxon>
        <taxon>Pezizomycotina</taxon>
        <taxon>Sordariomycetes</taxon>
        <taxon>Hypocreomycetidae</taxon>
        <taxon>Hypocreales</taxon>
        <taxon>Clavicipitaceae</taxon>
        <taxon>Claviceps</taxon>
    </lineage>
</organism>
<dbReference type="EMBL" id="SRQM01000067">
    <property type="protein sequence ID" value="KAG6119933.1"/>
    <property type="molecule type" value="Genomic_DNA"/>
</dbReference>
<evidence type="ECO:0000313" key="2">
    <source>
        <dbReference type="Proteomes" id="UP000732380"/>
    </source>
</evidence>
<accession>A0A9P7TSX3</accession>
<comment type="caution">
    <text evidence="1">The sequence shown here is derived from an EMBL/GenBank/DDBJ whole genome shotgun (WGS) entry which is preliminary data.</text>
</comment>
<dbReference type="AlphaFoldDB" id="A0A9P7TSX3"/>